<evidence type="ECO:0000313" key="2">
    <source>
        <dbReference type="EMBL" id="MBL0428332.1"/>
    </source>
</evidence>
<evidence type="ECO:0000256" key="1">
    <source>
        <dbReference type="SAM" id="MobiDB-lite"/>
    </source>
</evidence>
<gene>
    <name evidence="2" type="ORF">JI746_24725</name>
</gene>
<proteinExistence type="predicted"/>
<sequence length="123" mass="12718">MAYSSILGADKAPTEPSGREAELLGPSDNSDSGSDTIGTGEAREDTIDSGKTGDRAAVAGADLREGADILPDRVVNLADDEGFPEADPDGMEMTDMDNREAQNLAELDESRLGADGEDSGEDA</sequence>
<feature type="compositionally biased region" description="Polar residues" evidence="1">
    <location>
        <begin position="27"/>
        <end position="37"/>
    </location>
</feature>
<organism evidence="2 3">
    <name type="scientific">Ramlibacter alkalitolerans</name>
    <dbReference type="NCBI Taxonomy" id="2039631"/>
    <lineage>
        <taxon>Bacteria</taxon>
        <taxon>Pseudomonadati</taxon>
        <taxon>Pseudomonadota</taxon>
        <taxon>Betaproteobacteria</taxon>
        <taxon>Burkholderiales</taxon>
        <taxon>Comamonadaceae</taxon>
        <taxon>Ramlibacter</taxon>
    </lineage>
</organism>
<dbReference type="EMBL" id="JAEQND010000017">
    <property type="protein sequence ID" value="MBL0428332.1"/>
    <property type="molecule type" value="Genomic_DNA"/>
</dbReference>
<evidence type="ECO:0008006" key="4">
    <source>
        <dbReference type="Google" id="ProtNLM"/>
    </source>
</evidence>
<comment type="caution">
    <text evidence="2">The sequence shown here is derived from an EMBL/GenBank/DDBJ whole genome shotgun (WGS) entry which is preliminary data.</text>
</comment>
<evidence type="ECO:0000313" key="3">
    <source>
        <dbReference type="Proteomes" id="UP000622707"/>
    </source>
</evidence>
<dbReference type="Proteomes" id="UP000622707">
    <property type="component" value="Unassembled WGS sequence"/>
</dbReference>
<accession>A0ABS1JVW1</accession>
<protein>
    <recommendedName>
        <fullName evidence="4">Serine kinase/phosphatase</fullName>
    </recommendedName>
</protein>
<name>A0ABS1JVW1_9BURK</name>
<feature type="region of interest" description="Disordered" evidence="1">
    <location>
        <begin position="1"/>
        <end position="54"/>
    </location>
</feature>
<dbReference type="RefSeq" id="WP_201692963.1">
    <property type="nucleotide sequence ID" value="NZ_JAEQND010000017.1"/>
</dbReference>
<reference evidence="2 3" key="1">
    <citation type="journal article" date="2017" name="Int. J. Syst. Evol. Microbiol.">
        <title>Ramlibacter alkalitolerans sp. nov., alkali-tolerant bacterium isolated from soil of ginseng.</title>
        <authorList>
            <person name="Lee D.H."/>
            <person name="Cha C.J."/>
        </authorList>
    </citation>
    <scope>NUCLEOTIDE SEQUENCE [LARGE SCALE GENOMIC DNA]</scope>
    <source>
        <strain evidence="2 3">KACC 19305</strain>
    </source>
</reference>
<feature type="compositionally biased region" description="Basic and acidic residues" evidence="1">
    <location>
        <begin position="41"/>
        <end position="54"/>
    </location>
</feature>
<keyword evidence="3" id="KW-1185">Reference proteome</keyword>